<evidence type="ECO:0000313" key="1">
    <source>
        <dbReference type="Proteomes" id="UP000887574"/>
    </source>
</evidence>
<dbReference type="Proteomes" id="UP000887574">
    <property type="component" value="Unplaced"/>
</dbReference>
<reference evidence="2" key="1">
    <citation type="submission" date="2022-11" db="UniProtKB">
        <authorList>
            <consortium name="WormBaseParasite"/>
        </authorList>
    </citation>
    <scope>IDENTIFICATION</scope>
</reference>
<dbReference type="AlphaFoldDB" id="A0A915E3E4"/>
<organism evidence="1 2">
    <name type="scientific">Ditylenchus dipsaci</name>
    <dbReference type="NCBI Taxonomy" id="166011"/>
    <lineage>
        <taxon>Eukaryota</taxon>
        <taxon>Metazoa</taxon>
        <taxon>Ecdysozoa</taxon>
        <taxon>Nematoda</taxon>
        <taxon>Chromadorea</taxon>
        <taxon>Rhabditida</taxon>
        <taxon>Tylenchina</taxon>
        <taxon>Tylenchomorpha</taxon>
        <taxon>Sphaerularioidea</taxon>
        <taxon>Anguinidae</taxon>
        <taxon>Anguininae</taxon>
        <taxon>Ditylenchus</taxon>
    </lineage>
</organism>
<dbReference type="WBParaSite" id="jg25773">
    <property type="protein sequence ID" value="jg25773"/>
    <property type="gene ID" value="jg25773"/>
</dbReference>
<name>A0A915E3E4_9BILA</name>
<protein>
    <submittedName>
        <fullName evidence="2">Uncharacterized protein</fullName>
    </submittedName>
</protein>
<sequence>MSLLSQLRRYSKWAMLFVTIKVATCNLFYDDAILDGEWGALRVSSFDPRFFADSEGYDSNRGLSWNPMFEDQAERIEAQIAPRFYHQRRNSYRRPSRRRQTIDPEDILNFVEVFSSLNWSQSDSQNFQTASQNWDFEAMLNIVFSKLLDVKSEDIKTKGLNLLQKYSPPKSLMEAAKAFTIEQKAQIRLLVSSHRRDDLKNVIQGLIASLPDEDQRQARMSVSALKFFSGGSL</sequence>
<accession>A0A915E3E4</accession>
<evidence type="ECO:0000313" key="2">
    <source>
        <dbReference type="WBParaSite" id="jg25773"/>
    </source>
</evidence>
<proteinExistence type="predicted"/>
<keyword evidence="1" id="KW-1185">Reference proteome</keyword>